<keyword evidence="2" id="KW-1185">Reference proteome</keyword>
<organism evidence="1 2">
    <name type="scientific">Prosthecodimorpha hirschii</name>
    <dbReference type="NCBI Taxonomy" id="665126"/>
    <lineage>
        <taxon>Bacteria</taxon>
        <taxon>Pseudomonadati</taxon>
        <taxon>Pseudomonadota</taxon>
        <taxon>Alphaproteobacteria</taxon>
        <taxon>Hyphomicrobiales</taxon>
        <taxon>Ancalomicrobiaceae</taxon>
        <taxon>Prosthecodimorpha</taxon>
    </lineage>
</organism>
<name>A0A0P6VSY2_9HYPH</name>
<dbReference type="Proteomes" id="UP000048984">
    <property type="component" value="Unassembled WGS sequence"/>
</dbReference>
<sequence>MVNLNPDRIARTTIGKQAPSLNEIASTLADAKPTGNVRAKADGEGGVVVYGHKGGFRSLFQKANPQREVAGTQMVARSVQDYVRDKSPQMQERAAKLLEPFYDKEAKAWKSMTNQQVLDIKNKLDTFEENMAPVSKFTEDLRDDRDLTNLFQNNTRLLDELVQVGHKVGGRAENRKAWAGVPAPELGAGMMLAMLDDLNEDSWKNGINNKALDPFTKAGGNDYIIAQNKIIQDYKNDKDFDGFLSKYCDLAYNRFFSTQSFSDWSRQYAETHPKVDTPRTPNDMRAPMFISDEEARAELVGFDKATGSEKLQMLKHAFEKHMHVPHGVQPEEPVKVDPHERFGLDNRRPEMTPLQALANGIDRFGSVIMV</sequence>
<protein>
    <submittedName>
        <fullName evidence="1">Uncharacterized protein</fullName>
    </submittedName>
</protein>
<proteinExistence type="predicted"/>
<accession>A0A0P6VSY2</accession>
<reference evidence="1 2" key="1">
    <citation type="submission" date="2015-09" db="EMBL/GenBank/DDBJ databases">
        <authorList>
            <person name="Jackson K.R."/>
            <person name="Lunt B.L."/>
            <person name="Fisher J.N.B."/>
            <person name="Gardner A.V."/>
            <person name="Bailey M.E."/>
            <person name="Deus L.M."/>
            <person name="Earl A.S."/>
            <person name="Gibby P.D."/>
            <person name="Hartmann K.A."/>
            <person name="Liu J.E."/>
            <person name="Manci A.M."/>
            <person name="Nielsen D.A."/>
            <person name="Solomon M.B."/>
            <person name="Breakwell D.P."/>
            <person name="Burnett S.H."/>
            <person name="Grose J.H."/>
        </authorList>
    </citation>
    <scope>NUCLEOTIDE SEQUENCE [LARGE SCALE GENOMIC DNA]</scope>
    <source>
        <strain evidence="1 2">16</strain>
    </source>
</reference>
<dbReference type="EMBL" id="LJYW01000001">
    <property type="protein sequence ID" value="KPL54338.1"/>
    <property type="molecule type" value="Genomic_DNA"/>
</dbReference>
<reference evidence="1 2" key="2">
    <citation type="submission" date="2015-10" db="EMBL/GenBank/DDBJ databases">
        <title>Draft Genome Sequence of Prosthecomicrobium hirschii ATCC 27832.</title>
        <authorList>
            <person name="Daniel J."/>
            <person name="Givan S.A."/>
            <person name="Brun Y.V."/>
            <person name="Brown P.J."/>
        </authorList>
    </citation>
    <scope>NUCLEOTIDE SEQUENCE [LARGE SCALE GENOMIC DNA]</scope>
    <source>
        <strain evidence="1 2">16</strain>
    </source>
</reference>
<comment type="caution">
    <text evidence="1">The sequence shown here is derived from an EMBL/GenBank/DDBJ whole genome shotgun (WGS) entry which is preliminary data.</text>
</comment>
<evidence type="ECO:0000313" key="2">
    <source>
        <dbReference type="Proteomes" id="UP000048984"/>
    </source>
</evidence>
<gene>
    <name evidence="1" type="ORF">ABB55_20745</name>
</gene>
<dbReference type="RefSeq" id="WP_054360506.1">
    <property type="nucleotide sequence ID" value="NZ_LJYW01000001.1"/>
</dbReference>
<dbReference type="AlphaFoldDB" id="A0A0P6VSY2"/>
<evidence type="ECO:0000313" key="1">
    <source>
        <dbReference type="EMBL" id="KPL54338.1"/>
    </source>
</evidence>